<organism evidence="1 2">
    <name type="scientific">Sclerotinia sclerotiorum (strain ATCC 18683 / 1980 / Ss-1)</name>
    <name type="common">White mold</name>
    <name type="synonym">Whetzelinia sclerotiorum</name>
    <dbReference type="NCBI Taxonomy" id="665079"/>
    <lineage>
        <taxon>Eukaryota</taxon>
        <taxon>Fungi</taxon>
        <taxon>Dikarya</taxon>
        <taxon>Ascomycota</taxon>
        <taxon>Pezizomycotina</taxon>
        <taxon>Leotiomycetes</taxon>
        <taxon>Helotiales</taxon>
        <taxon>Sclerotiniaceae</taxon>
        <taxon>Sclerotinia</taxon>
    </lineage>
</organism>
<dbReference type="HOGENOM" id="CLU_2321760_0_0_1"/>
<dbReference type="AlphaFoldDB" id="A7EC01"/>
<evidence type="ECO:0000313" key="2">
    <source>
        <dbReference type="Proteomes" id="UP000001312"/>
    </source>
</evidence>
<evidence type="ECO:0000313" key="1">
    <source>
        <dbReference type="EMBL" id="EDN99979.1"/>
    </source>
</evidence>
<accession>A7EC01</accession>
<proteinExistence type="predicted"/>
<dbReference type="InParanoid" id="A7EC01"/>
<gene>
    <name evidence="1" type="ORF">SS1G_02838</name>
</gene>
<dbReference type="EMBL" id="CH476623">
    <property type="protein sequence ID" value="EDN99979.1"/>
    <property type="molecule type" value="Genomic_DNA"/>
</dbReference>
<name>A7EC01_SCLS1</name>
<dbReference type="Proteomes" id="UP000001312">
    <property type="component" value="Unassembled WGS sequence"/>
</dbReference>
<dbReference type="GeneID" id="5493056"/>
<keyword evidence="2" id="KW-1185">Reference proteome</keyword>
<dbReference type="RefSeq" id="XP_001596617.1">
    <property type="nucleotide sequence ID" value="XM_001596567.1"/>
</dbReference>
<sequence length="99" mass="11728">MRRNEWRWRYLPCQKSPVQVWWTDRAGEMDEKWVVAKQKMLEREERRHSQGQDFPFYMTRISLVTLPTSDSCYDTSAAVPLQYAAMFSRPVTAVTPSPL</sequence>
<reference evidence="2" key="1">
    <citation type="journal article" date="2011" name="PLoS Genet.">
        <title>Genomic analysis of the necrotrophic fungal pathogens Sclerotinia sclerotiorum and Botrytis cinerea.</title>
        <authorList>
            <person name="Amselem J."/>
            <person name="Cuomo C.A."/>
            <person name="van Kan J.A."/>
            <person name="Viaud M."/>
            <person name="Benito E.P."/>
            <person name="Couloux A."/>
            <person name="Coutinho P.M."/>
            <person name="de Vries R.P."/>
            <person name="Dyer P.S."/>
            <person name="Fillinger S."/>
            <person name="Fournier E."/>
            <person name="Gout L."/>
            <person name="Hahn M."/>
            <person name="Kohn L."/>
            <person name="Lapalu N."/>
            <person name="Plummer K.M."/>
            <person name="Pradier J.M."/>
            <person name="Quevillon E."/>
            <person name="Sharon A."/>
            <person name="Simon A."/>
            <person name="ten Have A."/>
            <person name="Tudzynski B."/>
            <person name="Tudzynski P."/>
            <person name="Wincker P."/>
            <person name="Andrew M."/>
            <person name="Anthouard V."/>
            <person name="Beever R.E."/>
            <person name="Beffa R."/>
            <person name="Benoit I."/>
            <person name="Bouzid O."/>
            <person name="Brault B."/>
            <person name="Chen Z."/>
            <person name="Choquer M."/>
            <person name="Collemare J."/>
            <person name="Cotton P."/>
            <person name="Danchin E.G."/>
            <person name="Da Silva C."/>
            <person name="Gautier A."/>
            <person name="Giraud C."/>
            <person name="Giraud T."/>
            <person name="Gonzalez C."/>
            <person name="Grossetete S."/>
            <person name="Guldener U."/>
            <person name="Henrissat B."/>
            <person name="Howlett B.J."/>
            <person name="Kodira C."/>
            <person name="Kretschmer M."/>
            <person name="Lappartient A."/>
            <person name="Leroch M."/>
            <person name="Levis C."/>
            <person name="Mauceli E."/>
            <person name="Neuveglise C."/>
            <person name="Oeser B."/>
            <person name="Pearson M."/>
            <person name="Poulain J."/>
            <person name="Poussereau N."/>
            <person name="Quesneville H."/>
            <person name="Rascle C."/>
            <person name="Schumacher J."/>
            <person name="Segurens B."/>
            <person name="Sexton A."/>
            <person name="Silva E."/>
            <person name="Sirven C."/>
            <person name="Soanes D.M."/>
            <person name="Talbot N.J."/>
            <person name="Templeton M."/>
            <person name="Yandava C."/>
            <person name="Yarden O."/>
            <person name="Zeng Q."/>
            <person name="Rollins J.A."/>
            <person name="Lebrun M.H."/>
            <person name="Dickman M."/>
        </authorList>
    </citation>
    <scope>NUCLEOTIDE SEQUENCE [LARGE SCALE GENOMIC DNA]</scope>
    <source>
        <strain evidence="2">ATCC 18683 / 1980 / Ss-1</strain>
    </source>
</reference>
<protein>
    <submittedName>
        <fullName evidence="1">Uncharacterized protein</fullName>
    </submittedName>
</protein>
<dbReference type="KEGG" id="ssl:SS1G_02838"/>